<gene>
    <name evidence="9" type="ORF">H9872_07005</name>
</gene>
<feature type="transmembrane region" description="Helical" evidence="8">
    <location>
        <begin position="73"/>
        <end position="93"/>
    </location>
</feature>
<feature type="transmembrane region" description="Helical" evidence="8">
    <location>
        <begin position="44"/>
        <end position="61"/>
    </location>
</feature>
<comment type="subcellular location">
    <subcellularLocation>
        <location evidence="1 8">Cell membrane</location>
        <topology evidence="1 8">Multi-pass membrane protein</topology>
    </subcellularLocation>
</comment>
<keyword evidence="7 8" id="KW-0472">Membrane</keyword>
<feature type="transmembrane region" description="Helical" evidence="8">
    <location>
        <begin position="232"/>
        <end position="249"/>
    </location>
</feature>
<dbReference type="AlphaFoldDB" id="A0A9E2KD17"/>
<evidence type="ECO:0000256" key="1">
    <source>
        <dbReference type="ARBA" id="ARBA00004651"/>
    </source>
</evidence>
<feature type="transmembrane region" description="Helical" evidence="8">
    <location>
        <begin position="138"/>
        <end position="164"/>
    </location>
</feature>
<feature type="transmembrane region" description="Helical" evidence="8">
    <location>
        <begin position="100"/>
        <end position="118"/>
    </location>
</feature>
<comment type="caution">
    <text evidence="9">The sequence shown here is derived from an EMBL/GenBank/DDBJ whole genome shotgun (WGS) entry which is preliminary data.</text>
</comment>
<feature type="transmembrane region" description="Helical" evidence="8">
    <location>
        <begin position="176"/>
        <end position="197"/>
    </location>
</feature>
<reference evidence="9" key="2">
    <citation type="submission" date="2021-04" db="EMBL/GenBank/DDBJ databases">
        <authorList>
            <person name="Gilroy R."/>
        </authorList>
    </citation>
    <scope>NUCLEOTIDE SEQUENCE</scope>
    <source>
        <strain evidence="9">B5-657</strain>
    </source>
</reference>
<dbReference type="GO" id="GO:0005886">
    <property type="term" value="C:plasma membrane"/>
    <property type="evidence" value="ECO:0007669"/>
    <property type="project" value="UniProtKB-SubCell"/>
</dbReference>
<evidence type="ECO:0000256" key="7">
    <source>
        <dbReference type="ARBA" id="ARBA00023136"/>
    </source>
</evidence>
<comment type="similarity">
    <text evidence="2 8">Belongs to the 4-toluene sulfonate uptake permease (TSUP) (TC 2.A.102) family.</text>
</comment>
<evidence type="ECO:0000256" key="2">
    <source>
        <dbReference type="ARBA" id="ARBA00009142"/>
    </source>
</evidence>
<evidence type="ECO:0000256" key="4">
    <source>
        <dbReference type="ARBA" id="ARBA00022475"/>
    </source>
</evidence>
<protein>
    <recommendedName>
        <fullName evidence="8">Probable membrane transporter protein</fullName>
    </recommendedName>
</protein>
<dbReference type="Pfam" id="PF01925">
    <property type="entry name" value="TauE"/>
    <property type="match status" value="1"/>
</dbReference>
<keyword evidence="6 8" id="KW-1133">Transmembrane helix</keyword>
<sequence>MKLITLILFAMIVMSTYLIEGIIGFGGTLLALPLVSNVVGMKTAVDVLVIVILFASAWVSIRDRNYIDLKVLKWILLFMLPGLPVGMWLFAVLPEKPLKIALGIFMIFVGIKGLYTAFKFSKASSRPSKKDSLLAKWLMPLSLFLGGIIHGAFTCGGPFVVIYAKKHITHKTSFRATLCALWTLLNGIMLTMSFLRHDLSQEIILLSIWTLPFMVFAIWLANLLHHKLRAEIFTHIVNAALIGSGILMML</sequence>
<feature type="transmembrane region" description="Helical" evidence="8">
    <location>
        <begin position="203"/>
        <end position="225"/>
    </location>
</feature>
<keyword evidence="3" id="KW-0813">Transport</keyword>
<evidence type="ECO:0000256" key="6">
    <source>
        <dbReference type="ARBA" id="ARBA00022989"/>
    </source>
</evidence>
<organism evidence="9 10">
    <name type="scientific">Candidatus Cellulosilyticum pullistercoris</name>
    <dbReference type="NCBI Taxonomy" id="2838521"/>
    <lineage>
        <taxon>Bacteria</taxon>
        <taxon>Bacillati</taxon>
        <taxon>Bacillota</taxon>
        <taxon>Clostridia</taxon>
        <taxon>Lachnospirales</taxon>
        <taxon>Cellulosilyticaceae</taxon>
        <taxon>Cellulosilyticum</taxon>
    </lineage>
</organism>
<dbReference type="EMBL" id="JAHLFQ010000158">
    <property type="protein sequence ID" value="MBU3804487.1"/>
    <property type="molecule type" value="Genomic_DNA"/>
</dbReference>
<dbReference type="InterPro" id="IPR052017">
    <property type="entry name" value="TSUP"/>
</dbReference>
<dbReference type="InterPro" id="IPR002781">
    <property type="entry name" value="TM_pro_TauE-like"/>
</dbReference>
<proteinExistence type="inferred from homology"/>
<dbReference type="Proteomes" id="UP000824229">
    <property type="component" value="Unassembled WGS sequence"/>
</dbReference>
<name>A0A9E2KD17_9FIRM</name>
<accession>A0A9E2KD17</accession>
<evidence type="ECO:0000256" key="8">
    <source>
        <dbReference type="RuleBase" id="RU363041"/>
    </source>
</evidence>
<keyword evidence="5 8" id="KW-0812">Transmembrane</keyword>
<reference evidence="9" key="1">
    <citation type="journal article" date="2021" name="PeerJ">
        <title>Extensive microbial diversity within the chicken gut microbiome revealed by metagenomics and culture.</title>
        <authorList>
            <person name="Gilroy R."/>
            <person name="Ravi A."/>
            <person name="Getino M."/>
            <person name="Pursley I."/>
            <person name="Horton D.L."/>
            <person name="Alikhan N.F."/>
            <person name="Baker D."/>
            <person name="Gharbi K."/>
            <person name="Hall N."/>
            <person name="Watson M."/>
            <person name="Adriaenssens E.M."/>
            <person name="Foster-Nyarko E."/>
            <person name="Jarju S."/>
            <person name="Secka A."/>
            <person name="Antonio M."/>
            <person name="Oren A."/>
            <person name="Chaudhuri R.R."/>
            <person name="La Ragione R."/>
            <person name="Hildebrand F."/>
            <person name="Pallen M.J."/>
        </authorList>
    </citation>
    <scope>NUCLEOTIDE SEQUENCE</scope>
    <source>
        <strain evidence="9">B5-657</strain>
    </source>
</reference>
<evidence type="ECO:0000313" key="9">
    <source>
        <dbReference type="EMBL" id="MBU3804487.1"/>
    </source>
</evidence>
<keyword evidence="4 8" id="KW-1003">Cell membrane</keyword>
<evidence type="ECO:0000256" key="3">
    <source>
        <dbReference type="ARBA" id="ARBA00022448"/>
    </source>
</evidence>
<feature type="transmembrane region" description="Helical" evidence="8">
    <location>
        <begin position="6"/>
        <end position="32"/>
    </location>
</feature>
<evidence type="ECO:0000256" key="5">
    <source>
        <dbReference type="ARBA" id="ARBA00022692"/>
    </source>
</evidence>
<dbReference type="PANTHER" id="PTHR30269">
    <property type="entry name" value="TRANSMEMBRANE PROTEIN YFCA"/>
    <property type="match status" value="1"/>
</dbReference>
<dbReference type="PANTHER" id="PTHR30269:SF37">
    <property type="entry name" value="MEMBRANE TRANSPORTER PROTEIN"/>
    <property type="match status" value="1"/>
</dbReference>
<evidence type="ECO:0000313" key="10">
    <source>
        <dbReference type="Proteomes" id="UP000824229"/>
    </source>
</evidence>